<protein>
    <submittedName>
        <fullName evidence="2">Uncharacterized protein</fullName>
    </submittedName>
</protein>
<feature type="region of interest" description="Disordered" evidence="1">
    <location>
        <begin position="76"/>
        <end position="95"/>
    </location>
</feature>
<dbReference type="AlphaFoldDB" id="A0A834SSE7"/>
<accession>A0A834SSE7</accession>
<reference evidence="2" key="1">
    <citation type="submission" date="2020-09" db="EMBL/GenBank/DDBJ databases">
        <title>Genome-Enabled Discovery of Anthraquinone Biosynthesis in Senna tora.</title>
        <authorList>
            <person name="Kang S.-H."/>
            <person name="Pandey R.P."/>
            <person name="Lee C.-M."/>
            <person name="Sim J.-S."/>
            <person name="Jeong J.-T."/>
            <person name="Choi B.-S."/>
            <person name="Jung M."/>
            <person name="Ginzburg D."/>
            <person name="Zhao K."/>
            <person name="Won S.Y."/>
            <person name="Oh T.-J."/>
            <person name="Yu Y."/>
            <person name="Kim N.-H."/>
            <person name="Lee O.R."/>
            <person name="Lee T.-H."/>
            <person name="Bashyal P."/>
            <person name="Kim T.-S."/>
            <person name="Lee W.-H."/>
            <person name="Kawkins C."/>
            <person name="Kim C.-K."/>
            <person name="Kim J.S."/>
            <person name="Ahn B.O."/>
            <person name="Rhee S.Y."/>
            <person name="Sohng J.K."/>
        </authorList>
    </citation>
    <scope>NUCLEOTIDE SEQUENCE</scope>
    <source>
        <tissue evidence="2">Leaf</tissue>
    </source>
</reference>
<comment type="caution">
    <text evidence="2">The sequence shown here is derived from an EMBL/GenBank/DDBJ whole genome shotgun (WGS) entry which is preliminary data.</text>
</comment>
<dbReference type="PANTHER" id="PTHR34196:SF4">
    <property type="entry name" value="OS06G0208200 PROTEIN"/>
    <property type="match status" value="1"/>
</dbReference>
<keyword evidence="3" id="KW-1185">Reference proteome</keyword>
<sequence>MGFSCGDVLVSPPIYSYCLFSPNHSFTKWEEKETEIPLIDETRATQQRSLTLMEVHHHHQGVENEADFWPVEHPLEPRDEDRPVKCPMPESSVINDGGMQEKRLAESVRKRTEISAAMADKEGTAAMEAAAEAPASARGVRKRHHTLTRGDLEITPFMRTPSLPPLPTQNVTIFQMLQQVDKFES</sequence>
<dbReference type="OrthoDB" id="1269099at2759"/>
<evidence type="ECO:0000256" key="1">
    <source>
        <dbReference type="SAM" id="MobiDB-lite"/>
    </source>
</evidence>
<dbReference type="Proteomes" id="UP000634136">
    <property type="component" value="Unassembled WGS sequence"/>
</dbReference>
<dbReference type="EMBL" id="JAAIUW010000011">
    <property type="protein sequence ID" value="KAF7808453.1"/>
    <property type="molecule type" value="Genomic_DNA"/>
</dbReference>
<name>A0A834SSE7_9FABA</name>
<organism evidence="2 3">
    <name type="scientific">Senna tora</name>
    <dbReference type="NCBI Taxonomy" id="362788"/>
    <lineage>
        <taxon>Eukaryota</taxon>
        <taxon>Viridiplantae</taxon>
        <taxon>Streptophyta</taxon>
        <taxon>Embryophyta</taxon>
        <taxon>Tracheophyta</taxon>
        <taxon>Spermatophyta</taxon>
        <taxon>Magnoliopsida</taxon>
        <taxon>eudicotyledons</taxon>
        <taxon>Gunneridae</taxon>
        <taxon>Pentapetalae</taxon>
        <taxon>rosids</taxon>
        <taxon>fabids</taxon>
        <taxon>Fabales</taxon>
        <taxon>Fabaceae</taxon>
        <taxon>Caesalpinioideae</taxon>
        <taxon>Cassia clade</taxon>
        <taxon>Senna</taxon>
    </lineage>
</organism>
<gene>
    <name evidence="2" type="ORF">G2W53_035196</name>
</gene>
<evidence type="ECO:0000313" key="2">
    <source>
        <dbReference type="EMBL" id="KAF7808453.1"/>
    </source>
</evidence>
<proteinExistence type="predicted"/>
<evidence type="ECO:0000313" key="3">
    <source>
        <dbReference type="Proteomes" id="UP000634136"/>
    </source>
</evidence>
<dbReference type="PANTHER" id="PTHR34196">
    <property type="entry name" value="OS02G0697700 PROTEIN"/>
    <property type="match status" value="1"/>
</dbReference>